<dbReference type="PANTHER" id="PTHR35176:SF6">
    <property type="entry name" value="HEME OXYGENASE HI_0854-RELATED"/>
    <property type="match status" value="1"/>
</dbReference>
<evidence type="ECO:0000256" key="1">
    <source>
        <dbReference type="ARBA" id="ARBA00023002"/>
    </source>
</evidence>
<dbReference type="InterPro" id="IPR011576">
    <property type="entry name" value="Pyridox_Oxase_N"/>
</dbReference>
<keyword evidence="1" id="KW-0560">Oxidoreductase</keyword>
<dbReference type="Gene3D" id="2.30.110.10">
    <property type="entry name" value="Electron Transport, Fmn-binding Protein, Chain A"/>
    <property type="match status" value="1"/>
</dbReference>
<organism evidence="3 4">
    <name type="scientific">Phormidesmis priestleyi Ana</name>
    <dbReference type="NCBI Taxonomy" id="1666911"/>
    <lineage>
        <taxon>Bacteria</taxon>
        <taxon>Bacillati</taxon>
        <taxon>Cyanobacteriota</taxon>
        <taxon>Cyanophyceae</taxon>
        <taxon>Leptolyngbyales</taxon>
        <taxon>Leptolyngbyaceae</taxon>
        <taxon>Phormidesmis</taxon>
    </lineage>
</organism>
<dbReference type="AlphaFoldDB" id="A0A0P8BMJ0"/>
<dbReference type="Pfam" id="PF01243">
    <property type="entry name" value="PNPOx_N"/>
    <property type="match status" value="1"/>
</dbReference>
<dbReference type="InterPro" id="IPR014419">
    <property type="entry name" value="HutZ"/>
</dbReference>
<protein>
    <recommendedName>
        <fullName evidence="2">Pyridoxamine 5'-phosphate oxidase N-terminal domain-containing protein</fullName>
    </recommendedName>
</protein>
<dbReference type="InterPro" id="IPR012349">
    <property type="entry name" value="Split_barrel_FMN-bd"/>
</dbReference>
<dbReference type="InterPro" id="IPR052019">
    <property type="entry name" value="F420H2_bilvrd_red/Heme_oxyg"/>
</dbReference>
<evidence type="ECO:0000313" key="4">
    <source>
        <dbReference type="Proteomes" id="UP000050465"/>
    </source>
</evidence>
<dbReference type="GO" id="GO:0005829">
    <property type="term" value="C:cytosol"/>
    <property type="evidence" value="ECO:0007669"/>
    <property type="project" value="TreeGrafter"/>
</dbReference>
<feature type="domain" description="Pyridoxamine 5'-phosphate oxidase N-terminal" evidence="2">
    <location>
        <begin position="12"/>
        <end position="142"/>
    </location>
</feature>
<dbReference type="PANTHER" id="PTHR35176">
    <property type="entry name" value="HEME OXYGENASE HI_0854-RELATED"/>
    <property type="match status" value="1"/>
</dbReference>
<gene>
    <name evidence="3" type="ORF">HLUCCA11_13200</name>
</gene>
<dbReference type="GO" id="GO:0016627">
    <property type="term" value="F:oxidoreductase activity, acting on the CH-CH group of donors"/>
    <property type="evidence" value="ECO:0007669"/>
    <property type="project" value="TreeGrafter"/>
</dbReference>
<proteinExistence type="predicted"/>
<evidence type="ECO:0000259" key="2">
    <source>
        <dbReference type="Pfam" id="PF01243"/>
    </source>
</evidence>
<accession>A0A0P8BMJ0</accession>
<sequence>MPKLSSEKLHQLYHDFTKQFKSVVLATTSEIGEPQASYAPCVMDKARNIYVFVSGLSAHTQNLTTTGKVSALFVQDESQTTQMFARQRLSYSCTASLLERDSELWQAIAQQFEARFGSIVELMIGLPDFRIFQLRPHSGRFVLGFGAAYDIDPNDLSQLIDRKEDNDQTEGG</sequence>
<dbReference type="EMBL" id="LJZR01000016">
    <property type="protein sequence ID" value="KPQ34893.1"/>
    <property type="molecule type" value="Genomic_DNA"/>
</dbReference>
<dbReference type="PIRSF" id="PIRSF004633">
    <property type="entry name" value="UCP_PLP_oxd"/>
    <property type="match status" value="1"/>
</dbReference>
<comment type="caution">
    <text evidence="3">The sequence shown here is derived from an EMBL/GenBank/DDBJ whole genome shotgun (WGS) entry which is preliminary data.</text>
</comment>
<dbReference type="GO" id="GO:0070967">
    <property type="term" value="F:coenzyme F420 binding"/>
    <property type="evidence" value="ECO:0007669"/>
    <property type="project" value="TreeGrafter"/>
</dbReference>
<reference evidence="3 4" key="1">
    <citation type="submission" date="2015-09" db="EMBL/GenBank/DDBJ databases">
        <title>Identification and resolution of microdiversity through metagenomic sequencing of parallel consortia.</title>
        <authorList>
            <person name="Nelson W.C."/>
            <person name="Romine M.F."/>
            <person name="Lindemann S.R."/>
        </authorList>
    </citation>
    <scope>NUCLEOTIDE SEQUENCE [LARGE SCALE GENOMIC DNA]</scope>
    <source>
        <strain evidence="3">Ana</strain>
    </source>
</reference>
<dbReference type="SUPFAM" id="SSF50475">
    <property type="entry name" value="FMN-binding split barrel"/>
    <property type="match status" value="1"/>
</dbReference>
<evidence type="ECO:0000313" key="3">
    <source>
        <dbReference type="EMBL" id="KPQ34893.1"/>
    </source>
</evidence>
<name>A0A0P8BMJ0_9CYAN</name>
<dbReference type="Proteomes" id="UP000050465">
    <property type="component" value="Unassembled WGS sequence"/>
</dbReference>
<dbReference type="STRING" id="1666911.HLUCCA11_13200"/>